<dbReference type="Pfam" id="PF02536">
    <property type="entry name" value="mTERF"/>
    <property type="match status" value="1"/>
</dbReference>
<dbReference type="SUPFAM" id="SSF51445">
    <property type="entry name" value="(Trans)glycosidases"/>
    <property type="match status" value="1"/>
</dbReference>
<dbReference type="GO" id="GO:0005975">
    <property type="term" value="P:carbohydrate metabolic process"/>
    <property type="evidence" value="ECO:0007669"/>
    <property type="project" value="InterPro"/>
</dbReference>
<dbReference type="Proteomes" id="UP000195402">
    <property type="component" value="Unassembled WGS sequence"/>
</dbReference>
<evidence type="ECO:0000256" key="3">
    <source>
        <dbReference type="ARBA" id="ARBA00022946"/>
    </source>
</evidence>
<dbReference type="InterPro" id="IPR003690">
    <property type="entry name" value="MTERF"/>
</dbReference>
<protein>
    <submittedName>
        <fullName evidence="4">Glycoside hydrolase</fullName>
    </submittedName>
</protein>
<reference evidence="4 5" key="1">
    <citation type="journal article" date="2017" name="Mol. Plant">
        <title>The Genome of Medicinal Plant Macleaya cordata Provides New Insights into Benzylisoquinoline Alkaloids Metabolism.</title>
        <authorList>
            <person name="Liu X."/>
            <person name="Liu Y."/>
            <person name="Huang P."/>
            <person name="Ma Y."/>
            <person name="Qing Z."/>
            <person name="Tang Q."/>
            <person name="Cao H."/>
            <person name="Cheng P."/>
            <person name="Zheng Y."/>
            <person name="Yuan Z."/>
            <person name="Zhou Y."/>
            <person name="Liu J."/>
            <person name="Tang Z."/>
            <person name="Zhuo Y."/>
            <person name="Zhang Y."/>
            <person name="Yu L."/>
            <person name="Huang J."/>
            <person name="Yang P."/>
            <person name="Peng Q."/>
            <person name="Zhang J."/>
            <person name="Jiang W."/>
            <person name="Zhang Z."/>
            <person name="Lin K."/>
            <person name="Ro D.K."/>
            <person name="Chen X."/>
            <person name="Xiong X."/>
            <person name="Shang Y."/>
            <person name="Huang S."/>
            <person name="Zeng J."/>
        </authorList>
    </citation>
    <scope>NUCLEOTIDE SEQUENCE [LARGE SCALE GENOMIC DNA]</scope>
    <source>
        <strain evidence="5">cv. BLH2017</strain>
        <tissue evidence="4">Root</tissue>
    </source>
</reference>
<dbReference type="GO" id="GO:0004553">
    <property type="term" value="F:hydrolase activity, hydrolyzing O-glycosyl compounds"/>
    <property type="evidence" value="ECO:0007669"/>
    <property type="project" value="InterPro"/>
</dbReference>
<dbReference type="InterPro" id="IPR017853">
    <property type="entry name" value="GH"/>
</dbReference>
<comment type="similarity">
    <text evidence="1">Belongs to the mTERF family.</text>
</comment>
<dbReference type="OrthoDB" id="1938636at2759"/>
<evidence type="ECO:0000313" key="4">
    <source>
        <dbReference type="EMBL" id="OVA18778.1"/>
    </source>
</evidence>
<proteinExistence type="inferred from homology"/>
<dbReference type="GO" id="GO:0003676">
    <property type="term" value="F:nucleic acid binding"/>
    <property type="evidence" value="ECO:0007669"/>
    <property type="project" value="InterPro"/>
</dbReference>
<keyword evidence="3" id="KW-0809">Transit peptide</keyword>
<dbReference type="Gene3D" id="1.25.70.10">
    <property type="entry name" value="Transcription termination factor 3, mitochondrial"/>
    <property type="match status" value="1"/>
</dbReference>
<accession>A0A200R7V1</accession>
<name>A0A200R7V1_MACCD</name>
<keyword evidence="2" id="KW-0805">Transcription regulation</keyword>
<evidence type="ECO:0000313" key="5">
    <source>
        <dbReference type="Proteomes" id="UP000195402"/>
    </source>
</evidence>
<keyword evidence="4" id="KW-0378">Hydrolase</keyword>
<gene>
    <name evidence="4" type="ORF">BVC80_143g22</name>
</gene>
<dbReference type="AlphaFoldDB" id="A0A200R7V1"/>
<dbReference type="InterPro" id="IPR038538">
    <property type="entry name" value="MTERF_sf"/>
</dbReference>
<dbReference type="PANTHER" id="PTHR13068:SF236">
    <property type="entry name" value="OS02G0749800 PROTEIN"/>
    <property type="match status" value="1"/>
</dbReference>
<dbReference type="GO" id="GO:0006353">
    <property type="term" value="P:DNA-templated transcription termination"/>
    <property type="evidence" value="ECO:0007669"/>
    <property type="project" value="UniProtKB-KW"/>
</dbReference>
<evidence type="ECO:0000256" key="1">
    <source>
        <dbReference type="ARBA" id="ARBA00007692"/>
    </source>
</evidence>
<dbReference type="PANTHER" id="PTHR13068">
    <property type="entry name" value="CGI-12 PROTEIN-RELATED"/>
    <property type="match status" value="1"/>
</dbReference>
<keyword evidence="2" id="KW-0806">Transcription termination</keyword>
<dbReference type="InParanoid" id="A0A200R7V1"/>
<organism evidence="4 5">
    <name type="scientific">Macleaya cordata</name>
    <name type="common">Five-seeded plume-poppy</name>
    <name type="synonym">Bocconia cordata</name>
    <dbReference type="NCBI Taxonomy" id="56857"/>
    <lineage>
        <taxon>Eukaryota</taxon>
        <taxon>Viridiplantae</taxon>
        <taxon>Streptophyta</taxon>
        <taxon>Embryophyta</taxon>
        <taxon>Tracheophyta</taxon>
        <taxon>Spermatophyta</taxon>
        <taxon>Magnoliopsida</taxon>
        <taxon>Ranunculales</taxon>
        <taxon>Papaveraceae</taxon>
        <taxon>Papaveroideae</taxon>
        <taxon>Macleaya</taxon>
    </lineage>
</organism>
<dbReference type="SMART" id="SM00733">
    <property type="entry name" value="Mterf"/>
    <property type="match status" value="2"/>
</dbReference>
<dbReference type="EMBL" id="MVGT01000432">
    <property type="protein sequence ID" value="OVA18778.1"/>
    <property type="molecule type" value="Genomic_DNA"/>
</dbReference>
<evidence type="ECO:0000256" key="2">
    <source>
        <dbReference type="ARBA" id="ARBA00022472"/>
    </source>
</evidence>
<comment type="caution">
    <text evidence="4">The sequence shown here is derived from an EMBL/GenBank/DDBJ whole genome shotgun (WGS) entry which is preliminary data.</text>
</comment>
<keyword evidence="5" id="KW-1185">Reference proteome</keyword>
<sequence length="214" mass="24881">MNSSGVQPFVTLFHWDLPQALDDEYGGFLSPHIVLNWEKKTEVFKSVGWSEYEILSAFRLQPNFMLTSEEKIRKMIDFFVNKLGLKPSNVAQYPNLILYSLEKRIIPWSSVIQVLKSKGLMKKDQGVITALHLSKDAFEKRYVIKYQETVPKVIEAYQGYYILLKPKSPSCGTIYTVHNQQKEKTCVTEWRFVQREFDRLTTELALLEGSEDIC</sequence>
<keyword evidence="2" id="KW-0804">Transcription</keyword>